<dbReference type="Proteomes" id="UP000784294">
    <property type="component" value="Unassembled WGS sequence"/>
</dbReference>
<dbReference type="EMBL" id="CAAALY010253831">
    <property type="protein sequence ID" value="VEL37033.1"/>
    <property type="molecule type" value="Genomic_DNA"/>
</dbReference>
<name>A0A448XHM8_9PLAT</name>
<organism evidence="1 2">
    <name type="scientific">Protopolystoma xenopodis</name>
    <dbReference type="NCBI Taxonomy" id="117903"/>
    <lineage>
        <taxon>Eukaryota</taxon>
        <taxon>Metazoa</taxon>
        <taxon>Spiralia</taxon>
        <taxon>Lophotrochozoa</taxon>
        <taxon>Platyhelminthes</taxon>
        <taxon>Monogenea</taxon>
        <taxon>Polyopisthocotylea</taxon>
        <taxon>Polystomatidea</taxon>
        <taxon>Polystomatidae</taxon>
        <taxon>Protopolystoma</taxon>
    </lineage>
</organism>
<comment type="caution">
    <text evidence="1">The sequence shown here is derived from an EMBL/GenBank/DDBJ whole genome shotgun (WGS) entry which is preliminary data.</text>
</comment>
<proteinExistence type="predicted"/>
<dbReference type="AlphaFoldDB" id="A0A448XHM8"/>
<accession>A0A448XHM8</accession>
<reference evidence="1" key="1">
    <citation type="submission" date="2018-11" db="EMBL/GenBank/DDBJ databases">
        <authorList>
            <consortium name="Pathogen Informatics"/>
        </authorList>
    </citation>
    <scope>NUCLEOTIDE SEQUENCE</scope>
</reference>
<keyword evidence="2" id="KW-1185">Reference proteome</keyword>
<protein>
    <submittedName>
        <fullName evidence="1">Uncharacterized protein</fullName>
    </submittedName>
</protein>
<sequence>MPYLTALPAKEFETNEKVEWSISCSRSLHALPVPDMTQTHSALNSESPSINAFSSTVSKSKTVQPNSFQIPYLSPGSAPRSNVNSWKSVYLRALDAIVEPRGSAPSSSSHSSGDSSNLNFTKFSVQRDSALEEQRRLSGMGQRMPFVTKADLTGLKTNISRKFSTHNSLFDVTKAS</sequence>
<evidence type="ECO:0000313" key="2">
    <source>
        <dbReference type="Proteomes" id="UP000784294"/>
    </source>
</evidence>
<evidence type="ECO:0000313" key="1">
    <source>
        <dbReference type="EMBL" id="VEL37033.1"/>
    </source>
</evidence>
<gene>
    <name evidence="1" type="ORF">PXEA_LOCUS30473</name>
</gene>